<dbReference type="AlphaFoldDB" id="A0A7M2SH47"/>
<gene>
    <name evidence="1" type="ORF">IM697_30980</name>
</gene>
<name>A0A7M2SH47_9ACTN</name>
<dbReference type="Proteomes" id="UP000594205">
    <property type="component" value="Chromosome"/>
</dbReference>
<dbReference type="EMBL" id="CP063373">
    <property type="protein sequence ID" value="QOV34521.1"/>
    <property type="molecule type" value="Genomic_DNA"/>
</dbReference>
<dbReference type="KEGG" id="sfeu:IM697_30980"/>
<proteinExistence type="predicted"/>
<dbReference type="InterPro" id="IPR000415">
    <property type="entry name" value="Nitroreductase-like"/>
</dbReference>
<evidence type="ECO:0000313" key="1">
    <source>
        <dbReference type="EMBL" id="QOV34521.1"/>
    </source>
</evidence>
<organism evidence="1 2">
    <name type="scientific">Streptomyces ferrugineus</name>
    <dbReference type="NCBI Taxonomy" id="1413221"/>
    <lineage>
        <taxon>Bacteria</taxon>
        <taxon>Bacillati</taxon>
        <taxon>Actinomycetota</taxon>
        <taxon>Actinomycetes</taxon>
        <taxon>Kitasatosporales</taxon>
        <taxon>Streptomycetaceae</taxon>
        <taxon>Streptomyces</taxon>
    </lineage>
</organism>
<dbReference type="GO" id="GO:0016491">
    <property type="term" value="F:oxidoreductase activity"/>
    <property type="evidence" value="ECO:0007669"/>
    <property type="project" value="InterPro"/>
</dbReference>
<evidence type="ECO:0000313" key="2">
    <source>
        <dbReference type="Proteomes" id="UP000594205"/>
    </source>
</evidence>
<protein>
    <submittedName>
        <fullName evidence="1">RedV protein</fullName>
    </submittedName>
</protein>
<dbReference type="Gene3D" id="3.40.109.10">
    <property type="entry name" value="NADH Oxidase"/>
    <property type="match status" value="1"/>
</dbReference>
<dbReference type="SUPFAM" id="SSF55469">
    <property type="entry name" value="FMN-dependent nitroreductase-like"/>
    <property type="match status" value="2"/>
</dbReference>
<dbReference type="RefSeq" id="WP_194039393.1">
    <property type="nucleotide sequence ID" value="NZ_CP063373.1"/>
</dbReference>
<sequence>MTSTSPSQSAPANRGVAFQDALQAAAEIAAYSPSSHNCQPWGVGWAIGAAARHTAVALLADTAEQTGAGCGPAARNEVEYLVLALDRARQLTALSSHGVEMLVSCGAYGEILLRALAAQGWRADRVRFVDPAPAAHGLKDDDPDRIFGGRWPRAWMPLCVVRLSHAPTPSGDLAELRDTVRARHTNRGPYRPDRIEPAVLAGLSTTRSGLSLFRAAPGGDSEVTVRHVVADAERAAVGDLVSRHGGRDFSHRAAWRETHSFIRRDEADAETSGDGFTLGQLFGPMSPPRRFGMRIALAPVTMRILRHVGYHRILARQLAAMVRCSPAAVALCFDDGAPGAESVVRGGAVLADYWLGATRAGLVLHPVSVILQHDDVRAELEQRLGLPGRAFFVSRLGHAVTAFPPSRRLAASHALRLV</sequence>
<reference evidence="1 2" key="1">
    <citation type="submission" date="2020-10" db="EMBL/GenBank/DDBJ databases">
        <title>Streptomyces ferrugineus complate genome analysis.</title>
        <authorList>
            <person name="Anwar N."/>
        </authorList>
    </citation>
    <scope>NUCLEOTIDE SEQUENCE [LARGE SCALE GENOMIC DNA]</scope>
    <source>
        <strain evidence="1 2">CCTCC AA2014009</strain>
    </source>
</reference>
<accession>A0A7M2SH47</accession>
<keyword evidence="2" id="KW-1185">Reference proteome</keyword>